<dbReference type="AlphaFoldDB" id="A0AAQ3RDG7"/>
<keyword evidence="2" id="KW-1185">Reference proteome</keyword>
<dbReference type="Proteomes" id="UP001374535">
    <property type="component" value="Chromosome 11"/>
</dbReference>
<proteinExistence type="predicted"/>
<gene>
    <name evidence="1" type="ORF">V8G54_035645</name>
</gene>
<organism evidence="1 2">
    <name type="scientific">Vigna mungo</name>
    <name type="common">Black gram</name>
    <name type="synonym">Phaseolus mungo</name>
    <dbReference type="NCBI Taxonomy" id="3915"/>
    <lineage>
        <taxon>Eukaryota</taxon>
        <taxon>Viridiplantae</taxon>
        <taxon>Streptophyta</taxon>
        <taxon>Embryophyta</taxon>
        <taxon>Tracheophyta</taxon>
        <taxon>Spermatophyta</taxon>
        <taxon>Magnoliopsida</taxon>
        <taxon>eudicotyledons</taxon>
        <taxon>Gunneridae</taxon>
        <taxon>Pentapetalae</taxon>
        <taxon>rosids</taxon>
        <taxon>fabids</taxon>
        <taxon>Fabales</taxon>
        <taxon>Fabaceae</taxon>
        <taxon>Papilionoideae</taxon>
        <taxon>50 kb inversion clade</taxon>
        <taxon>NPAAA clade</taxon>
        <taxon>indigoferoid/millettioid clade</taxon>
        <taxon>Phaseoleae</taxon>
        <taxon>Vigna</taxon>
    </lineage>
</organism>
<accession>A0AAQ3RDG7</accession>
<dbReference type="EMBL" id="CP144690">
    <property type="protein sequence ID" value="WVY90131.1"/>
    <property type="molecule type" value="Genomic_DNA"/>
</dbReference>
<reference evidence="1 2" key="1">
    <citation type="journal article" date="2023" name="Life. Sci Alliance">
        <title>Evolutionary insights into 3D genome organization and epigenetic landscape of Vigna mungo.</title>
        <authorList>
            <person name="Junaid A."/>
            <person name="Singh B."/>
            <person name="Bhatia S."/>
        </authorList>
    </citation>
    <scope>NUCLEOTIDE SEQUENCE [LARGE SCALE GENOMIC DNA]</scope>
    <source>
        <strain evidence="1">Urdbean</strain>
    </source>
</reference>
<protein>
    <submittedName>
        <fullName evidence="1">Uncharacterized protein</fullName>
    </submittedName>
</protein>
<sequence>MFMKPIDNISLFPSRWYPLMEAKDRPTAIASVSAITAQIKPILAACPTCGPWSCNWCSELGFRPPLTCFIILTPCLSALDKYTIEVDSITDRRGATAGNQKNFLFLLPIKRVIRMKIKNEHPRTKFRGFHFSPEAI</sequence>
<name>A0AAQ3RDG7_VIGMU</name>
<evidence type="ECO:0000313" key="2">
    <source>
        <dbReference type="Proteomes" id="UP001374535"/>
    </source>
</evidence>
<evidence type="ECO:0000313" key="1">
    <source>
        <dbReference type="EMBL" id="WVY90131.1"/>
    </source>
</evidence>